<keyword evidence="2" id="KW-1185">Reference proteome</keyword>
<organism evidence="1 2">
    <name type="scientific">Caenorhabditis japonica</name>
    <dbReference type="NCBI Taxonomy" id="281687"/>
    <lineage>
        <taxon>Eukaryota</taxon>
        <taxon>Metazoa</taxon>
        <taxon>Ecdysozoa</taxon>
        <taxon>Nematoda</taxon>
        <taxon>Chromadorea</taxon>
        <taxon>Rhabditida</taxon>
        <taxon>Rhabditina</taxon>
        <taxon>Rhabditomorpha</taxon>
        <taxon>Rhabditoidea</taxon>
        <taxon>Rhabditidae</taxon>
        <taxon>Peloderinae</taxon>
        <taxon>Caenorhabditis</taxon>
    </lineage>
</organism>
<reference evidence="2" key="1">
    <citation type="submission" date="2010-08" db="EMBL/GenBank/DDBJ databases">
        <authorList>
            <consortium name="Caenorhabditis japonica Sequencing Consortium"/>
            <person name="Wilson R.K."/>
        </authorList>
    </citation>
    <scope>NUCLEOTIDE SEQUENCE [LARGE SCALE GENOMIC DNA]</scope>
    <source>
        <strain evidence="2">DF5081</strain>
    </source>
</reference>
<accession>A0A8R1HYY0</accession>
<evidence type="ECO:0000313" key="1">
    <source>
        <dbReference type="EnsemblMetazoa" id="CJA10696.1"/>
    </source>
</evidence>
<dbReference type="Proteomes" id="UP000005237">
    <property type="component" value="Unassembled WGS sequence"/>
</dbReference>
<proteinExistence type="predicted"/>
<evidence type="ECO:0000313" key="2">
    <source>
        <dbReference type="Proteomes" id="UP000005237"/>
    </source>
</evidence>
<sequence length="91" mass="11074">MVKIFQKYEKKLRIAQEGVITRNVTKTREHDVIVDTFPGPTILKQDKTLRWVIKTEPDENNNFFQYTVKYTPYRGKRPEIPERIYRRKRSM</sequence>
<name>A0A8R1HYY0_CAEJA</name>
<protein>
    <submittedName>
        <fullName evidence="1">Uncharacterized protein</fullName>
    </submittedName>
</protein>
<dbReference type="EnsemblMetazoa" id="CJA10696.1">
    <property type="protein sequence ID" value="CJA10696.1"/>
    <property type="gene ID" value="WBGene00129900"/>
</dbReference>
<dbReference type="AlphaFoldDB" id="A0A8R1HYY0"/>
<reference evidence="1" key="2">
    <citation type="submission" date="2022-06" db="UniProtKB">
        <authorList>
            <consortium name="EnsemblMetazoa"/>
        </authorList>
    </citation>
    <scope>IDENTIFICATION</scope>
    <source>
        <strain evidence="1">DF5081</strain>
    </source>
</reference>